<proteinExistence type="predicted"/>
<keyword evidence="1" id="KW-0732">Signal</keyword>
<evidence type="ECO:0000313" key="2">
    <source>
        <dbReference type="EMBL" id="MDX8415142.1"/>
    </source>
</evidence>
<evidence type="ECO:0008006" key="4">
    <source>
        <dbReference type="Google" id="ProtNLM"/>
    </source>
</evidence>
<feature type="chain" id="PRO_5046196933" description="Tetratricopeptide repeat protein" evidence="1">
    <location>
        <begin position="19"/>
        <end position="170"/>
    </location>
</feature>
<sequence length="170" mass="19008">MKKLFSLFLLIPSILFSAGNFCEDEAKAYTEETKIVNEAEELFDRAKADQSDIFADYFAAIEVYVNGLQALRRPDRVARIFERFQERGDSYAFATRICLEASLASKNGKLPKEKEALLISLIKEAKKKSKGGAKDFEASISEVLKSGNPLVKPSQTLSNTIKELCEKADK</sequence>
<dbReference type="EMBL" id="JALBUT010000003">
    <property type="protein sequence ID" value="MDX8415142.1"/>
    <property type="molecule type" value="Genomic_DNA"/>
</dbReference>
<dbReference type="Proteomes" id="UP001275932">
    <property type="component" value="Unassembled WGS sequence"/>
</dbReference>
<gene>
    <name evidence="2" type="ORF">MOX91_02975</name>
</gene>
<reference evidence="2 3" key="1">
    <citation type="submission" date="2022-03" db="EMBL/GenBank/DDBJ databases">
        <title>Novel taxa within the pig intestine.</title>
        <authorList>
            <person name="Wylensek D."/>
            <person name="Bishof K."/>
            <person name="Afrizal A."/>
            <person name="Clavel T."/>
        </authorList>
    </citation>
    <scope>NUCLEOTIDE SEQUENCE [LARGE SCALE GENOMIC DNA]</scope>
    <source>
        <strain evidence="2 3">CLA-KB-P66</strain>
    </source>
</reference>
<keyword evidence="3" id="KW-1185">Reference proteome</keyword>
<protein>
    <recommendedName>
        <fullName evidence="4">Tetratricopeptide repeat protein</fullName>
    </recommendedName>
</protein>
<dbReference type="RefSeq" id="WP_370396590.1">
    <property type="nucleotide sequence ID" value="NZ_JALBUT010000003.1"/>
</dbReference>
<accession>A0ABU4WF09</accession>
<comment type="caution">
    <text evidence="2">The sequence shown here is derived from an EMBL/GenBank/DDBJ whole genome shotgun (WGS) entry which is preliminary data.</text>
</comment>
<feature type="signal peptide" evidence="1">
    <location>
        <begin position="1"/>
        <end position="18"/>
    </location>
</feature>
<name>A0ABU4WF09_9BACT</name>
<evidence type="ECO:0000313" key="3">
    <source>
        <dbReference type="Proteomes" id="UP001275932"/>
    </source>
</evidence>
<evidence type="ECO:0000256" key="1">
    <source>
        <dbReference type="SAM" id="SignalP"/>
    </source>
</evidence>
<organism evidence="2 3">
    <name type="scientific">Intestinicryptomonas porci</name>
    <dbReference type="NCBI Taxonomy" id="2926320"/>
    <lineage>
        <taxon>Bacteria</taxon>
        <taxon>Pseudomonadati</taxon>
        <taxon>Verrucomicrobiota</taxon>
        <taxon>Opitutia</taxon>
        <taxon>Opitutales</taxon>
        <taxon>Intestinicryptomonaceae</taxon>
        <taxon>Intestinicryptomonas</taxon>
    </lineage>
</organism>